<dbReference type="InterPro" id="IPR052519">
    <property type="entry name" value="Euk-type_GlcNAc_Kinase"/>
</dbReference>
<organism evidence="2 3">
    <name type="scientific">Allokutzneria oryzae</name>
    <dbReference type="NCBI Taxonomy" id="1378989"/>
    <lineage>
        <taxon>Bacteria</taxon>
        <taxon>Bacillati</taxon>
        <taxon>Actinomycetota</taxon>
        <taxon>Actinomycetes</taxon>
        <taxon>Pseudonocardiales</taxon>
        <taxon>Pseudonocardiaceae</taxon>
        <taxon>Allokutzneria</taxon>
    </lineage>
</organism>
<feature type="domain" description="ATPase BadF/BadG/BcrA/BcrD type" evidence="1">
    <location>
        <begin position="3"/>
        <end position="295"/>
    </location>
</feature>
<dbReference type="SUPFAM" id="SSF53067">
    <property type="entry name" value="Actin-like ATPase domain"/>
    <property type="match status" value="2"/>
</dbReference>
<dbReference type="InterPro" id="IPR002731">
    <property type="entry name" value="ATPase_BadF"/>
</dbReference>
<dbReference type="PANTHER" id="PTHR43190:SF3">
    <property type="entry name" value="N-ACETYL-D-GLUCOSAMINE KINASE"/>
    <property type="match status" value="1"/>
</dbReference>
<evidence type="ECO:0000259" key="1">
    <source>
        <dbReference type="Pfam" id="PF01869"/>
    </source>
</evidence>
<keyword evidence="2" id="KW-0418">Kinase</keyword>
<dbReference type="EMBL" id="JBHLZU010000018">
    <property type="protein sequence ID" value="MFB9906106.1"/>
    <property type="molecule type" value="Genomic_DNA"/>
</dbReference>
<keyword evidence="2" id="KW-0808">Transferase</keyword>
<evidence type="ECO:0000313" key="3">
    <source>
        <dbReference type="Proteomes" id="UP001589693"/>
    </source>
</evidence>
<reference evidence="2 3" key="1">
    <citation type="submission" date="2024-09" db="EMBL/GenBank/DDBJ databases">
        <authorList>
            <person name="Sun Q."/>
            <person name="Mori K."/>
        </authorList>
    </citation>
    <scope>NUCLEOTIDE SEQUENCE [LARGE SCALE GENOMIC DNA]</scope>
    <source>
        <strain evidence="2 3">TBRC 7907</strain>
    </source>
</reference>
<proteinExistence type="predicted"/>
<comment type="caution">
    <text evidence="2">The sequence shown here is derived from an EMBL/GenBank/DDBJ whole genome shotgun (WGS) entry which is preliminary data.</text>
</comment>
<name>A0ABV6A2E4_9PSEU</name>
<gene>
    <name evidence="2" type="ORF">ACFFQA_19385</name>
</gene>
<dbReference type="Gene3D" id="3.30.420.40">
    <property type="match status" value="2"/>
</dbReference>
<keyword evidence="3" id="KW-1185">Reference proteome</keyword>
<dbReference type="GO" id="GO:0016301">
    <property type="term" value="F:kinase activity"/>
    <property type="evidence" value="ECO:0007669"/>
    <property type="project" value="UniProtKB-KW"/>
</dbReference>
<dbReference type="Pfam" id="PF01869">
    <property type="entry name" value="BcrAD_BadFG"/>
    <property type="match status" value="1"/>
</dbReference>
<dbReference type="PANTHER" id="PTHR43190">
    <property type="entry name" value="N-ACETYL-D-GLUCOSAMINE KINASE"/>
    <property type="match status" value="1"/>
</dbReference>
<protein>
    <submittedName>
        <fullName evidence="2">N-acetylglucosamine kinase</fullName>
    </submittedName>
</protein>
<evidence type="ECO:0000313" key="2">
    <source>
        <dbReference type="EMBL" id="MFB9906106.1"/>
    </source>
</evidence>
<dbReference type="RefSeq" id="WP_377853862.1">
    <property type="nucleotide sequence ID" value="NZ_JBHLZU010000018.1"/>
</dbReference>
<accession>A0ABV6A2E4</accession>
<dbReference type="InterPro" id="IPR043129">
    <property type="entry name" value="ATPase_NBD"/>
</dbReference>
<sequence length="316" mass="32309">MILGVDIGGTSTRALVADLDGNRLGWGRAGGGNPNSHAPEQAAAEVAGALKAALDGRDPAGVRAAVVGMAGASKMSDPVIAALFTDMWHEVGLRCPMRVVTDCEVGYAAGTPKATGTALVAGTGSVAMRIVDHRMTAIFGGNGWLLGDEGSGYWVGREAVRATLKAIEGRAPFTALADAVLAEVGGTDSTDRRRLLITRSNADEPVRLARFAPLVSTAAAAGDEIAQDIVRRGVLHLVDITLAAAPTADGTPVVLIGSLTEAGNPFGDALRVGLTANGFTEIGEARDGAAGAAWLAATELVEDESQRQELHTKLLG</sequence>
<dbReference type="CDD" id="cd24007">
    <property type="entry name" value="ASKHA_NBD_eukNAGK-like"/>
    <property type="match status" value="1"/>
</dbReference>
<dbReference type="Proteomes" id="UP001589693">
    <property type="component" value="Unassembled WGS sequence"/>
</dbReference>